<keyword evidence="3" id="KW-0808">Transferase</keyword>
<evidence type="ECO:0000313" key="3">
    <source>
        <dbReference type="EMBL" id="MFC5215334.1"/>
    </source>
</evidence>
<gene>
    <name evidence="3" type="ORF">ACFPQ9_15945</name>
</gene>
<evidence type="ECO:0000259" key="2">
    <source>
        <dbReference type="Pfam" id="PF00334"/>
    </source>
</evidence>
<dbReference type="Proteomes" id="UP001596263">
    <property type="component" value="Unassembled WGS sequence"/>
</dbReference>
<dbReference type="GO" id="GO:0016301">
    <property type="term" value="F:kinase activity"/>
    <property type="evidence" value="ECO:0007669"/>
    <property type="project" value="UniProtKB-KW"/>
</dbReference>
<dbReference type="EMBL" id="JBHSKM010000008">
    <property type="protein sequence ID" value="MFC5215334.1"/>
    <property type="molecule type" value="Genomic_DNA"/>
</dbReference>
<evidence type="ECO:0000313" key="4">
    <source>
        <dbReference type="Proteomes" id="UP001596263"/>
    </source>
</evidence>
<evidence type="ECO:0000256" key="1">
    <source>
        <dbReference type="SAM" id="MobiDB-lite"/>
    </source>
</evidence>
<sequence>MATLDWSMLTRGQTKRDLYARETYFREGLCDAEEVLGTAALATVLRDSALLMVKPDGLAAGKLPPVLEYLTEHGFTPVAVREFRFQPFHWRELWRYQLTSATLDRLAVNELLLGAGPALLLLLRSEPGHELPGTVRLSTLKGSATLEAQKPGTLRSLLGQPNRVLSYVHVADEPADLLRELGLLFDGPSRRELLDRVAASALAARDKDALDQALERFARPTRSLSSADALSGVARSLTAAAPGPATESARHGVDRMERGERIDWRAFLTDLDAAGAHPERWDLAVLGTYFIVYDEPGHPKMLTNPDPESWRPDFGG</sequence>
<dbReference type="SUPFAM" id="SSF54919">
    <property type="entry name" value="Nucleoside diphosphate kinase, NDK"/>
    <property type="match status" value="1"/>
</dbReference>
<dbReference type="Gene3D" id="3.30.70.141">
    <property type="entry name" value="Nucleoside diphosphate kinase-like domain"/>
    <property type="match status" value="1"/>
</dbReference>
<reference evidence="4" key="1">
    <citation type="journal article" date="2019" name="Int. J. Syst. Evol. Microbiol.">
        <title>The Global Catalogue of Microorganisms (GCM) 10K type strain sequencing project: providing services to taxonomists for standard genome sequencing and annotation.</title>
        <authorList>
            <consortium name="The Broad Institute Genomics Platform"/>
            <consortium name="The Broad Institute Genome Sequencing Center for Infectious Disease"/>
            <person name="Wu L."/>
            <person name="Ma J."/>
        </authorList>
    </citation>
    <scope>NUCLEOTIDE SEQUENCE [LARGE SCALE GENOMIC DNA]</scope>
    <source>
        <strain evidence="4">KCTC 42586</strain>
    </source>
</reference>
<feature type="domain" description="Nucleoside diphosphate kinase-like" evidence="2">
    <location>
        <begin position="48"/>
        <end position="186"/>
    </location>
</feature>
<keyword evidence="3" id="KW-0418">Kinase</keyword>
<dbReference type="Pfam" id="PF00334">
    <property type="entry name" value="NDK"/>
    <property type="match status" value="1"/>
</dbReference>
<dbReference type="RefSeq" id="WP_380853167.1">
    <property type="nucleotide sequence ID" value="NZ_JBHSKM010000008.1"/>
</dbReference>
<name>A0ABW0CHL2_STRCD</name>
<feature type="region of interest" description="Disordered" evidence="1">
    <location>
        <begin position="297"/>
        <end position="316"/>
    </location>
</feature>
<protein>
    <submittedName>
        <fullName evidence="3">Nucleoside-diphosphate kinase</fullName>
    </submittedName>
</protein>
<keyword evidence="4" id="KW-1185">Reference proteome</keyword>
<comment type="caution">
    <text evidence="3">The sequence shown here is derived from an EMBL/GenBank/DDBJ whole genome shotgun (WGS) entry which is preliminary data.</text>
</comment>
<dbReference type="InterPro" id="IPR034907">
    <property type="entry name" value="NDK-like_dom"/>
</dbReference>
<organism evidence="3 4">
    <name type="scientific">Streptomyces coerulescens</name>
    <dbReference type="NCBI Taxonomy" id="29304"/>
    <lineage>
        <taxon>Bacteria</taxon>
        <taxon>Bacillati</taxon>
        <taxon>Actinomycetota</taxon>
        <taxon>Actinomycetes</taxon>
        <taxon>Kitasatosporales</taxon>
        <taxon>Streptomycetaceae</taxon>
        <taxon>Streptomyces</taxon>
    </lineage>
</organism>
<accession>A0ABW0CHL2</accession>
<dbReference type="InterPro" id="IPR036850">
    <property type="entry name" value="NDK-like_dom_sf"/>
</dbReference>
<proteinExistence type="predicted"/>